<organism evidence="1 2">
    <name type="scientific">Rhodopirellula maiorica SM1</name>
    <dbReference type="NCBI Taxonomy" id="1265738"/>
    <lineage>
        <taxon>Bacteria</taxon>
        <taxon>Pseudomonadati</taxon>
        <taxon>Planctomycetota</taxon>
        <taxon>Planctomycetia</taxon>
        <taxon>Pirellulales</taxon>
        <taxon>Pirellulaceae</taxon>
        <taxon>Novipirellula</taxon>
    </lineage>
</organism>
<accession>M5RUZ1</accession>
<dbReference type="AlphaFoldDB" id="M5RUZ1"/>
<sequence length="45" mass="4837">MYVAVVSKKVVCVAAGGRRNGCATPKNQHLRTANVGNFPNRWHAG</sequence>
<dbReference type="EMBL" id="ANOG01000748">
    <property type="protein sequence ID" value="EMI17764.1"/>
    <property type="molecule type" value="Genomic_DNA"/>
</dbReference>
<keyword evidence="2" id="KW-1185">Reference proteome</keyword>
<comment type="caution">
    <text evidence="1">The sequence shown here is derived from an EMBL/GenBank/DDBJ whole genome shotgun (WGS) entry which is preliminary data.</text>
</comment>
<dbReference type="PATRIC" id="fig|1265738.3.peg.5309"/>
<name>M5RUZ1_9BACT</name>
<dbReference type="Proteomes" id="UP000011991">
    <property type="component" value="Unassembled WGS sequence"/>
</dbReference>
<proteinExistence type="predicted"/>
<protein>
    <submittedName>
        <fullName evidence="1">Uncharacterized protein</fullName>
    </submittedName>
</protein>
<evidence type="ECO:0000313" key="1">
    <source>
        <dbReference type="EMBL" id="EMI17764.1"/>
    </source>
</evidence>
<evidence type="ECO:0000313" key="2">
    <source>
        <dbReference type="Proteomes" id="UP000011991"/>
    </source>
</evidence>
<gene>
    <name evidence="1" type="ORF">RMSM_05290</name>
</gene>
<reference evidence="1 2" key="1">
    <citation type="journal article" date="2013" name="Mar. Genomics">
        <title>Expression of sulfatases in Rhodopirellula baltica and the diversity of sulfatases in the genus Rhodopirellula.</title>
        <authorList>
            <person name="Wegner C.E."/>
            <person name="Richter-Heitmann T."/>
            <person name="Klindworth A."/>
            <person name="Klockow C."/>
            <person name="Richter M."/>
            <person name="Achstetter T."/>
            <person name="Glockner F.O."/>
            <person name="Harder J."/>
        </authorList>
    </citation>
    <scope>NUCLEOTIDE SEQUENCE [LARGE SCALE GENOMIC DNA]</scope>
    <source>
        <strain evidence="1 2">SM1</strain>
    </source>
</reference>